<dbReference type="Pfam" id="PF07730">
    <property type="entry name" value="HisKA_3"/>
    <property type="match status" value="1"/>
</dbReference>
<keyword evidence="5 8" id="KW-0418">Kinase</keyword>
<evidence type="ECO:0000259" key="10">
    <source>
        <dbReference type="PROSITE" id="PS50109"/>
    </source>
</evidence>
<comment type="subcellular location">
    <subcellularLocation>
        <location evidence="8">Cell inner membrane</location>
    </subcellularLocation>
</comment>
<organism evidence="11 12">
    <name type="scientific">Methylotenera versatilis (strain 301)</name>
    <dbReference type="NCBI Taxonomy" id="666681"/>
    <lineage>
        <taxon>Bacteria</taxon>
        <taxon>Pseudomonadati</taxon>
        <taxon>Pseudomonadota</taxon>
        <taxon>Betaproteobacteria</taxon>
        <taxon>Nitrosomonadales</taxon>
        <taxon>Methylophilaceae</taxon>
        <taxon>Methylotenera</taxon>
    </lineage>
</organism>
<name>D7DI88_METV0</name>
<dbReference type="Pfam" id="PF02518">
    <property type="entry name" value="HATPase_c"/>
    <property type="match status" value="1"/>
</dbReference>
<keyword evidence="9" id="KW-0812">Transmembrane</keyword>
<dbReference type="GO" id="GO:0005886">
    <property type="term" value="C:plasma membrane"/>
    <property type="evidence" value="ECO:0007669"/>
    <property type="project" value="UniProtKB-SubCell"/>
</dbReference>
<gene>
    <name evidence="11" type="ordered locus">M301_1390</name>
</gene>
<evidence type="ECO:0000256" key="5">
    <source>
        <dbReference type="ARBA" id="ARBA00022777"/>
    </source>
</evidence>
<dbReference type="eggNOG" id="COG3850">
    <property type="taxonomic scope" value="Bacteria"/>
</dbReference>
<keyword evidence="8" id="KW-0997">Cell inner membrane</keyword>
<dbReference type="Gene3D" id="3.30.565.10">
    <property type="entry name" value="Histidine kinase-like ATPase, C-terminal domain"/>
    <property type="match status" value="1"/>
</dbReference>
<dbReference type="HOGENOM" id="CLU_000445_20_10_4"/>
<reference evidence="12" key="1">
    <citation type="submission" date="2010-05" db="EMBL/GenBank/DDBJ databases">
        <title>Complete sequence of Methylotenera sp. 301.</title>
        <authorList>
            <person name="Lucas S."/>
            <person name="Copeland A."/>
            <person name="Lapidus A."/>
            <person name="Cheng J.-F."/>
            <person name="Bruce D."/>
            <person name="Goodwin L."/>
            <person name="Pitluck S."/>
            <person name="Clum A."/>
            <person name="Land M."/>
            <person name="Hauser L."/>
            <person name="Kyrpides N."/>
            <person name="Ivanova N."/>
            <person name="Chistoservova L."/>
            <person name="Kalyuzhnaya M."/>
            <person name="Woyke T."/>
        </authorList>
    </citation>
    <scope>NUCLEOTIDE SEQUENCE [LARGE SCALE GENOMIC DNA]</scope>
    <source>
        <strain evidence="12">301</strain>
    </source>
</reference>
<protein>
    <recommendedName>
        <fullName evidence="8">Sensor protein</fullName>
        <ecNumber evidence="8">2.7.13.3</ecNumber>
    </recommendedName>
</protein>
<feature type="transmembrane region" description="Helical" evidence="9">
    <location>
        <begin position="20"/>
        <end position="46"/>
    </location>
</feature>
<proteinExistence type="predicted"/>
<evidence type="ECO:0000256" key="7">
    <source>
        <dbReference type="ARBA" id="ARBA00023012"/>
    </source>
</evidence>
<dbReference type="GO" id="GO:0000155">
    <property type="term" value="F:phosphorelay sensor kinase activity"/>
    <property type="evidence" value="ECO:0007669"/>
    <property type="project" value="UniProtKB-UniRule"/>
</dbReference>
<dbReference type="KEGG" id="meh:M301_1390"/>
<dbReference type="AlphaFoldDB" id="D7DI88"/>
<feature type="transmembrane region" description="Helical" evidence="9">
    <location>
        <begin position="168"/>
        <end position="192"/>
    </location>
</feature>
<keyword evidence="8" id="KW-1003">Cell membrane</keyword>
<dbReference type="SUPFAM" id="SSF55874">
    <property type="entry name" value="ATPase domain of HSP90 chaperone/DNA topoisomerase II/histidine kinase"/>
    <property type="match status" value="1"/>
</dbReference>
<dbReference type="GO" id="GO:0005524">
    <property type="term" value="F:ATP binding"/>
    <property type="evidence" value="ECO:0007669"/>
    <property type="project" value="UniProtKB-UniRule"/>
</dbReference>
<evidence type="ECO:0000256" key="4">
    <source>
        <dbReference type="ARBA" id="ARBA00022741"/>
    </source>
</evidence>
<dbReference type="SMART" id="SM00387">
    <property type="entry name" value="HATPase_c"/>
    <property type="match status" value="1"/>
</dbReference>
<dbReference type="InterPro" id="IPR011712">
    <property type="entry name" value="Sig_transdc_His_kin_sub3_dim/P"/>
</dbReference>
<dbReference type="InterPro" id="IPR016380">
    <property type="entry name" value="Sig_transdc_His_kin_NarX/NarQ"/>
</dbReference>
<evidence type="ECO:0000256" key="6">
    <source>
        <dbReference type="ARBA" id="ARBA00022840"/>
    </source>
</evidence>
<evidence type="ECO:0000313" key="11">
    <source>
        <dbReference type="EMBL" id="ADI29773.1"/>
    </source>
</evidence>
<dbReference type="InterPro" id="IPR003594">
    <property type="entry name" value="HATPase_dom"/>
</dbReference>
<keyword evidence="3 8" id="KW-0808">Transferase</keyword>
<evidence type="ECO:0000256" key="9">
    <source>
        <dbReference type="SAM" id="Phobius"/>
    </source>
</evidence>
<dbReference type="EMBL" id="CP002056">
    <property type="protein sequence ID" value="ADI29773.1"/>
    <property type="molecule type" value="Genomic_DNA"/>
</dbReference>
<evidence type="ECO:0000313" key="12">
    <source>
        <dbReference type="Proteomes" id="UP000000383"/>
    </source>
</evidence>
<dbReference type="GO" id="GO:0046983">
    <property type="term" value="F:protein dimerization activity"/>
    <property type="evidence" value="ECO:0007669"/>
    <property type="project" value="UniProtKB-UniRule"/>
</dbReference>
<dbReference type="PANTHER" id="PTHR24421:SF10">
    <property type="entry name" value="NITRATE_NITRITE SENSOR PROTEIN NARQ"/>
    <property type="match status" value="1"/>
</dbReference>
<keyword evidence="9" id="KW-1133">Transmembrane helix</keyword>
<dbReference type="CDD" id="cd16917">
    <property type="entry name" value="HATPase_UhpB-NarQ-NarX-like"/>
    <property type="match status" value="1"/>
</dbReference>
<dbReference type="InterPro" id="IPR036890">
    <property type="entry name" value="HATPase_C_sf"/>
</dbReference>
<keyword evidence="2" id="KW-0597">Phosphoprotein</keyword>
<sequence>MQNILNILKLIRKFVMKHKLYANLHALVVSMVLTVLLMQAGSLFLFDYIPDHLSVIHRAYQDQSVWKLGVSQLESNFNRKEEIFNRLNESQNEFEDVLYSWAKNQKDTKLDIAYKKLLSARKDFADARVHGDSQAILVDKGQGVIKAYDDFVSSAEKDIVIKQSLVSLLQLVCLVLVFCIGACIMLMSWSILVNRLGKIIASVPNDLILSEGNKQFDDEFELLERLSAEMAARLEGIQVETKWINKTSTEKMRKMILSQDFLLKLTKLIGNSGLSELTIKKTLYSLERTLGVSNAALVFSEKGSRISAQRALFSSYWPLTFDENMFDESNNQTLVNHETKLIKGECVQCVTIPLPSPNGWLGILLLETEANHYFEDTELQLFEVTAQMLALSMGFQAKEQESRRVALLEERAVIARELHDSLAQSLSYMKFQIARLQTNFGTQLIESGADTIVNDMREGLDNAYRELRELLTTFRVQMDVRGLDHVLEEAIEEFSQRSSLNITLDNRLQECRLSVNEEFHLLHVVREALSNIVRHSGAEKVTIALVLQSSGDVIVTIDDDGNGVAFDKTKPHHYGLAIMTERAHCLGGKIDILPRRLGGTRVRLLFHPK</sequence>
<dbReference type="PROSITE" id="PS50109">
    <property type="entry name" value="HIS_KIN"/>
    <property type="match status" value="1"/>
</dbReference>
<feature type="domain" description="Histidine kinase" evidence="10">
    <location>
        <begin position="413"/>
        <end position="609"/>
    </location>
</feature>
<dbReference type="PIRSF" id="PIRSF003167">
    <property type="entry name" value="STHK_NarX/NarQ"/>
    <property type="match status" value="1"/>
</dbReference>
<accession>D7DI88</accession>
<keyword evidence="6 8" id="KW-0067">ATP-binding</keyword>
<evidence type="ECO:0000256" key="3">
    <source>
        <dbReference type="ARBA" id="ARBA00022679"/>
    </source>
</evidence>
<dbReference type="PANTHER" id="PTHR24421">
    <property type="entry name" value="NITRATE/NITRITE SENSOR PROTEIN NARX-RELATED"/>
    <property type="match status" value="1"/>
</dbReference>
<dbReference type="EC" id="2.7.13.3" evidence="8"/>
<evidence type="ECO:0000256" key="1">
    <source>
        <dbReference type="ARBA" id="ARBA00000085"/>
    </source>
</evidence>
<evidence type="ECO:0000256" key="8">
    <source>
        <dbReference type="PIRNR" id="PIRNR003167"/>
    </source>
</evidence>
<keyword evidence="8 9" id="KW-0472">Membrane</keyword>
<dbReference type="Proteomes" id="UP000000383">
    <property type="component" value="Chromosome"/>
</dbReference>
<keyword evidence="7 8" id="KW-0902">Two-component regulatory system</keyword>
<dbReference type="STRING" id="666681.M301_1390"/>
<dbReference type="OrthoDB" id="9811306at2"/>
<comment type="catalytic activity">
    <reaction evidence="1 8">
        <text>ATP + protein L-histidine = ADP + protein N-phospho-L-histidine.</text>
        <dbReference type="EC" id="2.7.13.3"/>
    </reaction>
</comment>
<dbReference type="InterPro" id="IPR005467">
    <property type="entry name" value="His_kinase_dom"/>
</dbReference>
<reference evidence="11 12" key="2">
    <citation type="journal article" date="2011" name="J. Bacteriol.">
        <title>Genomes of three methylotrophs from a single niche uncover genetic and metabolic divergence of Methylophilaceae.</title>
        <authorList>
            <person name="Lapidus A."/>
            <person name="Clum A."/>
            <person name="Labutti K."/>
            <person name="Kaluzhnaya M.G."/>
            <person name="Lim S."/>
            <person name="Beck D.A."/>
            <person name="Glavina Del Rio T."/>
            <person name="Nolan M."/>
            <person name="Mavromatis K."/>
            <person name="Huntemann M."/>
            <person name="Lucas S."/>
            <person name="Lidstrom M.E."/>
            <person name="Ivanova N."/>
            <person name="Chistoserdova L."/>
        </authorList>
    </citation>
    <scope>NUCLEOTIDE SEQUENCE [LARGE SCALE GENOMIC DNA]</scope>
    <source>
        <strain evidence="11 12">301</strain>
    </source>
</reference>
<dbReference type="InterPro" id="IPR050482">
    <property type="entry name" value="Sensor_HK_TwoCompSys"/>
</dbReference>
<keyword evidence="4 8" id="KW-0547">Nucleotide-binding</keyword>
<keyword evidence="12" id="KW-1185">Reference proteome</keyword>
<evidence type="ECO:0000256" key="2">
    <source>
        <dbReference type="ARBA" id="ARBA00022553"/>
    </source>
</evidence>
<dbReference type="Gene3D" id="1.20.5.1930">
    <property type="match status" value="1"/>
</dbReference>